<organism evidence="7 8">
    <name type="scientific">Lymnaea stagnalis</name>
    <name type="common">Great pond snail</name>
    <name type="synonym">Helix stagnalis</name>
    <dbReference type="NCBI Taxonomy" id="6523"/>
    <lineage>
        <taxon>Eukaryota</taxon>
        <taxon>Metazoa</taxon>
        <taxon>Spiralia</taxon>
        <taxon>Lophotrochozoa</taxon>
        <taxon>Mollusca</taxon>
        <taxon>Gastropoda</taxon>
        <taxon>Heterobranchia</taxon>
        <taxon>Euthyneura</taxon>
        <taxon>Panpulmonata</taxon>
        <taxon>Hygrophila</taxon>
        <taxon>Lymnaeoidea</taxon>
        <taxon>Lymnaeidae</taxon>
        <taxon>Lymnaea</taxon>
    </lineage>
</organism>
<keyword evidence="4 5" id="KW-0472">Membrane</keyword>
<proteinExistence type="predicted"/>
<dbReference type="Pfam" id="PF12698">
    <property type="entry name" value="ABC2_membrane_3"/>
    <property type="match status" value="1"/>
</dbReference>
<evidence type="ECO:0000256" key="3">
    <source>
        <dbReference type="ARBA" id="ARBA00022989"/>
    </source>
</evidence>
<dbReference type="GO" id="GO:0016020">
    <property type="term" value="C:membrane"/>
    <property type="evidence" value="ECO:0007669"/>
    <property type="project" value="UniProtKB-SubCell"/>
</dbReference>
<dbReference type="EMBL" id="CAXITT010000733">
    <property type="protein sequence ID" value="CAL1545771.1"/>
    <property type="molecule type" value="Genomic_DNA"/>
</dbReference>
<dbReference type="InterPro" id="IPR013525">
    <property type="entry name" value="ABC2_TM"/>
</dbReference>
<dbReference type="GO" id="GO:0140359">
    <property type="term" value="F:ABC-type transporter activity"/>
    <property type="evidence" value="ECO:0007669"/>
    <property type="project" value="InterPro"/>
</dbReference>
<evidence type="ECO:0000256" key="1">
    <source>
        <dbReference type="ARBA" id="ARBA00004141"/>
    </source>
</evidence>
<accession>A0AAV2IHH4</accession>
<feature type="transmembrane region" description="Helical" evidence="5">
    <location>
        <begin position="16"/>
        <end position="34"/>
    </location>
</feature>
<feature type="transmembrane region" description="Helical" evidence="5">
    <location>
        <begin position="295"/>
        <end position="316"/>
    </location>
</feature>
<keyword evidence="2 5" id="KW-0812">Transmembrane</keyword>
<comment type="caution">
    <text evidence="7">The sequence shown here is derived from an EMBL/GenBank/DDBJ whole genome shotgun (WGS) entry which is preliminary data.</text>
</comment>
<evidence type="ECO:0000259" key="6">
    <source>
        <dbReference type="Pfam" id="PF12698"/>
    </source>
</evidence>
<feature type="transmembrane region" description="Helical" evidence="5">
    <location>
        <begin position="185"/>
        <end position="207"/>
    </location>
</feature>
<dbReference type="AlphaFoldDB" id="A0AAV2IHH4"/>
<feature type="transmembrane region" description="Helical" evidence="5">
    <location>
        <begin position="227"/>
        <end position="253"/>
    </location>
</feature>
<keyword evidence="8" id="KW-1185">Reference proteome</keyword>
<feature type="transmembrane region" description="Helical" evidence="5">
    <location>
        <begin position="265"/>
        <end position="289"/>
    </location>
</feature>
<sequence>MKAIVIKRVILFKRSVVSQLILLMLPLGFTMMGIKFDMHMQANKESKPMFFSLDRFKDLVVPVFSHPSSDANIVKMYKEQFTTSPGVSFVESSATSADNVTDFLLAWGKSNGKQAYEDKMIVGAVFEEHKLILLHQKTAVHSVGISIQLLANAFVQGVLGADYSITLGVYHDLLKEDKIALSIQIGTLFCLGFAMSLVPVIFIYGLIAERALGAKHLQSLSGVSPMAYWLGVYFFDLFLFTIIIATIMCGFGVNPDLYLARGRWMVTLLILISFAVAMFPYLYAVQILFNNPASGVSIILTFNIFIGVSAGVLVASLRMTVREGFATYLHLILAFISPNYVLTSALVTFALT</sequence>
<evidence type="ECO:0000256" key="5">
    <source>
        <dbReference type="SAM" id="Phobius"/>
    </source>
</evidence>
<evidence type="ECO:0000256" key="2">
    <source>
        <dbReference type="ARBA" id="ARBA00022692"/>
    </source>
</evidence>
<protein>
    <recommendedName>
        <fullName evidence="6">ABC-2 type transporter transmembrane domain-containing protein</fullName>
    </recommendedName>
</protein>
<dbReference type="Proteomes" id="UP001497497">
    <property type="component" value="Unassembled WGS sequence"/>
</dbReference>
<evidence type="ECO:0000313" key="8">
    <source>
        <dbReference type="Proteomes" id="UP001497497"/>
    </source>
</evidence>
<feature type="transmembrane region" description="Helical" evidence="5">
    <location>
        <begin position="328"/>
        <end position="351"/>
    </location>
</feature>
<gene>
    <name evidence="7" type="ORF">GSLYS_00019148001</name>
</gene>
<feature type="domain" description="ABC-2 type transporter transmembrane" evidence="6">
    <location>
        <begin position="179"/>
        <end position="343"/>
    </location>
</feature>
<feature type="non-terminal residue" evidence="7">
    <location>
        <position position="352"/>
    </location>
</feature>
<comment type="subcellular location">
    <subcellularLocation>
        <location evidence="1">Membrane</location>
        <topology evidence="1">Multi-pass membrane protein</topology>
    </subcellularLocation>
</comment>
<evidence type="ECO:0000256" key="4">
    <source>
        <dbReference type="ARBA" id="ARBA00023136"/>
    </source>
</evidence>
<reference evidence="7 8" key="1">
    <citation type="submission" date="2024-04" db="EMBL/GenBank/DDBJ databases">
        <authorList>
            <consortium name="Genoscope - CEA"/>
            <person name="William W."/>
        </authorList>
    </citation>
    <scope>NUCLEOTIDE SEQUENCE [LARGE SCALE GENOMIC DNA]</scope>
</reference>
<evidence type="ECO:0000313" key="7">
    <source>
        <dbReference type="EMBL" id="CAL1545771.1"/>
    </source>
</evidence>
<name>A0AAV2IHH4_LYMST</name>
<keyword evidence="3 5" id="KW-1133">Transmembrane helix</keyword>